<sequence>MQLRLIKIMLPLILPMKHFCKFGRVSQIVENIVADNGLHQSYASDHTKANISNVMHVKSSPFVNTRFL</sequence>
<dbReference type="EMBL" id="JAIVGD010000026">
    <property type="protein sequence ID" value="KAH0740064.1"/>
    <property type="molecule type" value="Genomic_DNA"/>
</dbReference>
<evidence type="ECO:0000313" key="1">
    <source>
        <dbReference type="EMBL" id="KAH0740064.1"/>
    </source>
</evidence>
<organism evidence="1 2">
    <name type="scientific">Solanum tuberosum</name>
    <name type="common">Potato</name>
    <dbReference type="NCBI Taxonomy" id="4113"/>
    <lineage>
        <taxon>Eukaryota</taxon>
        <taxon>Viridiplantae</taxon>
        <taxon>Streptophyta</taxon>
        <taxon>Embryophyta</taxon>
        <taxon>Tracheophyta</taxon>
        <taxon>Spermatophyta</taxon>
        <taxon>Magnoliopsida</taxon>
        <taxon>eudicotyledons</taxon>
        <taxon>Gunneridae</taxon>
        <taxon>Pentapetalae</taxon>
        <taxon>asterids</taxon>
        <taxon>lamiids</taxon>
        <taxon>Solanales</taxon>
        <taxon>Solanaceae</taxon>
        <taxon>Solanoideae</taxon>
        <taxon>Solaneae</taxon>
        <taxon>Solanum</taxon>
    </lineage>
</organism>
<dbReference type="Proteomes" id="UP000826656">
    <property type="component" value="Unassembled WGS sequence"/>
</dbReference>
<proteinExistence type="predicted"/>
<reference evidence="1 2" key="1">
    <citation type="journal article" date="2021" name="bioRxiv">
        <title>Chromosome-scale and haplotype-resolved genome assembly of a tetraploid potato cultivar.</title>
        <authorList>
            <person name="Sun H."/>
            <person name="Jiao W.-B."/>
            <person name="Krause K."/>
            <person name="Campoy J.A."/>
            <person name="Goel M."/>
            <person name="Folz-Donahue K."/>
            <person name="Kukat C."/>
            <person name="Huettel B."/>
            <person name="Schneeberger K."/>
        </authorList>
    </citation>
    <scope>NUCLEOTIDE SEQUENCE [LARGE SCALE GENOMIC DNA]</scope>
    <source>
        <strain evidence="1">SolTubOtavaFocal</strain>
        <tissue evidence="1">Leaves</tissue>
    </source>
</reference>
<keyword evidence="2" id="KW-1185">Reference proteome</keyword>
<comment type="caution">
    <text evidence="1">The sequence shown here is derived from an EMBL/GenBank/DDBJ whole genome shotgun (WGS) entry which is preliminary data.</text>
</comment>
<evidence type="ECO:0000313" key="2">
    <source>
        <dbReference type="Proteomes" id="UP000826656"/>
    </source>
</evidence>
<protein>
    <submittedName>
        <fullName evidence="1">Uncharacterized protein</fullName>
    </submittedName>
</protein>
<gene>
    <name evidence="1" type="ORF">KY290_033107</name>
</gene>
<accession>A0ABQ7TZB5</accession>
<name>A0ABQ7TZB5_SOLTU</name>